<dbReference type="SMART" id="SM00382">
    <property type="entry name" value="AAA"/>
    <property type="match status" value="1"/>
</dbReference>
<dbReference type="EMBL" id="JEMC01002369">
    <property type="protein sequence ID" value="KYF88347.1"/>
    <property type="molecule type" value="Genomic_DNA"/>
</dbReference>
<proteinExistence type="predicted"/>
<dbReference type="GO" id="GO:0015833">
    <property type="term" value="P:peptide transport"/>
    <property type="evidence" value="ECO:0007669"/>
    <property type="project" value="InterPro"/>
</dbReference>
<dbReference type="Pfam" id="PF00005">
    <property type="entry name" value="ABC_tran"/>
    <property type="match status" value="1"/>
</dbReference>
<dbReference type="PANTHER" id="PTHR43776:SF8">
    <property type="entry name" value="ABC TRANSPORTER, ATP-BINDING PROTEIN"/>
    <property type="match status" value="1"/>
</dbReference>
<sequence>MTMTQPYVSPVLDVVRLAKYFPVGGGLRTQQLRALHDASFSLAEREVIALVGESGSGKSTIARLLARLMPPSSGQILFKGRDVLKEEPNRASLAYRGQVQMIFQDPFGSLNPVHTIGYHLERPLLLHNKAPNAAILREKVHALLKTVDLNPPAEAAAKYPYQLSGGQRQRVAIARALAVDPSVILADEPISMLDVSIRMGVLNLMERLKEERGISYLYITHDIASARYVADRTMVMYAGHIVEGAPSEELMQQPAHPYTKLLLSAVPDPNGSIRSELPARSGAPKLINPPPGCPFADRCPSVMNTCREAMPAAVDVGSGHWVRCHLYSPGSVAPSAHYDRKVPASVEAVPV</sequence>
<dbReference type="NCBIfam" id="TIGR01727">
    <property type="entry name" value="oligo_HPY"/>
    <property type="match status" value="1"/>
</dbReference>
<organism evidence="5 6">
    <name type="scientific">Sorangium cellulosum</name>
    <name type="common">Polyangium cellulosum</name>
    <dbReference type="NCBI Taxonomy" id="56"/>
    <lineage>
        <taxon>Bacteria</taxon>
        <taxon>Pseudomonadati</taxon>
        <taxon>Myxococcota</taxon>
        <taxon>Polyangia</taxon>
        <taxon>Polyangiales</taxon>
        <taxon>Polyangiaceae</taxon>
        <taxon>Sorangium</taxon>
    </lineage>
</organism>
<keyword evidence="3" id="KW-0067">ATP-binding</keyword>
<dbReference type="Pfam" id="PF08352">
    <property type="entry name" value="oligo_HPY"/>
    <property type="match status" value="1"/>
</dbReference>
<accession>A0A150S4M5</accession>
<dbReference type="PANTHER" id="PTHR43776">
    <property type="entry name" value="TRANSPORT ATP-BINDING PROTEIN"/>
    <property type="match status" value="1"/>
</dbReference>
<evidence type="ECO:0000313" key="5">
    <source>
        <dbReference type="EMBL" id="KYF88347.1"/>
    </source>
</evidence>
<dbReference type="PROSITE" id="PS50893">
    <property type="entry name" value="ABC_TRANSPORTER_2"/>
    <property type="match status" value="1"/>
</dbReference>
<dbReference type="PROSITE" id="PS00211">
    <property type="entry name" value="ABC_TRANSPORTER_1"/>
    <property type="match status" value="1"/>
</dbReference>
<dbReference type="GO" id="GO:0016887">
    <property type="term" value="F:ATP hydrolysis activity"/>
    <property type="evidence" value="ECO:0007669"/>
    <property type="project" value="InterPro"/>
</dbReference>
<dbReference type="FunFam" id="3.40.50.300:FF:000016">
    <property type="entry name" value="Oligopeptide ABC transporter ATP-binding component"/>
    <property type="match status" value="1"/>
</dbReference>
<protein>
    <submittedName>
        <fullName evidence="5">Chemotaxis protein</fullName>
    </submittedName>
</protein>
<keyword evidence="2" id="KW-0547">Nucleotide-binding</keyword>
<reference evidence="5 6" key="1">
    <citation type="submission" date="2014-02" db="EMBL/GenBank/DDBJ databases">
        <title>The small core and large imbalanced accessory genome model reveals a collaborative survival strategy of Sorangium cellulosum strains in nature.</title>
        <authorList>
            <person name="Han K."/>
            <person name="Peng R."/>
            <person name="Blom J."/>
            <person name="Li Y.-Z."/>
        </authorList>
    </citation>
    <scope>NUCLEOTIDE SEQUENCE [LARGE SCALE GENOMIC DNA]</scope>
    <source>
        <strain evidence="5 6">So0149</strain>
    </source>
</reference>
<name>A0A150S4M5_SORCE</name>
<dbReference type="SUPFAM" id="SSF52540">
    <property type="entry name" value="P-loop containing nucleoside triphosphate hydrolases"/>
    <property type="match status" value="1"/>
</dbReference>
<dbReference type="Gene3D" id="3.40.50.300">
    <property type="entry name" value="P-loop containing nucleotide triphosphate hydrolases"/>
    <property type="match status" value="1"/>
</dbReference>
<dbReference type="InterPro" id="IPR017871">
    <property type="entry name" value="ABC_transporter-like_CS"/>
</dbReference>
<evidence type="ECO:0000313" key="6">
    <source>
        <dbReference type="Proteomes" id="UP000075515"/>
    </source>
</evidence>
<dbReference type="InterPro" id="IPR003593">
    <property type="entry name" value="AAA+_ATPase"/>
</dbReference>
<dbReference type="AlphaFoldDB" id="A0A150S4M5"/>
<evidence type="ECO:0000256" key="3">
    <source>
        <dbReference type="ARBA" id="ARBA00022840"/>
    </source>
</evidence>
<dbReference type="InterPro" id="IPR050319">
    <property type="entry name" value="ABC_transp_ATP-bind"/>
</dbReference>
<dbReference type="GO" id="GO:0005524">
    <property type="term" value="F:ATP binding"/>
    <property type="evidence" value="ECO:0007669"/>
    <property type="project" value="UniProtKB-KW"/>
</dbReference>
<gene>
    <name evidence="5" type="ORF">BE18_06045</name>
</gene>
<dbReference type="GO" id="GO:0055085">
    <property type="term" value="P:transmembrane transport"/>
    <property type="evidence" value="ECO:0007669"/>
    <property type="project" value="UniProtKB-ARBA"/>
</dbReference>
<dbReference type="Proteomes" id="UP000075515">
    <property type="component" value="Unassembled WGS sequence"/>
</dbReference>
<keyword evidence="1" id="KW-0813">Transport</keyword>
<evidence type="ECO:0000259" key="4">
    <source>
        <dbReference type="PROSITE" id="PS50893"/>
    </source>
</evidence>
<dbReference type="InterPro" id="IPR027417">
    <property type="entry name" value="P-loop_NTPase"/>
</dbReference>
<feature type="domain" description="ABC transporter" evidence="4">
    <location>
        <begin position="15"/>
        <end position="263"/>
    </location>
</feature>
<dbReference type="InterPro" id="IPR013563">
    <property type="entry name" value="Oligopep_ABC_C"/>
</dbReference>
<comment type="caution">
    <text evidence="5">The sequence shown here is derived from an EMBL/GenBank/DDBJ whole genome shotgun (WGS) entry which is preliminary data.</text>
</comment>
<dbReference type="InterPro" id="IPR003439">
    <property type="entry name" value="ABC_transporter-like_ATP-bd"/>
</dbReference>
<dbReference type="CDD" id="cd03257">
    <property type="entry name" value="ABC_NikE_OppD_transporters"/>
    <property type="match status" value="1"/>
</dbReference>
<evidence type="ECO:0000256" key="1">
    <source>
        <dbReference type="ARBA" id="ARBA00022448"/>
    </source>
</evidence>
<evidence type="ECO:0000256" key="2">
    <source>
        <dbReference type="ARBA" id="ARBA00022741"/>
    </source>
</evidence>